<dbReference type="GO" id="GO:0008610">
    <property type="term" value="P:lipid biosynthetic process"/>
    <property type="evidence" value="ECO:0007669"/>
    <property type="project" value="UniProtKB-ARBA"/>
</dbReference>
<feature type="domain" description="Fatty acid desaturase" evidence="2">
    <location>
        <begin position="53"/>
        <end position="263"/>
    </location>
</feature>
<name>A0A9Y1I430_9RHOD</name>
<keyword evidence="1" id="KW-0812">Transmembrane</keyword>
<organism evidence="3">
    <name type="scientific">Cyanidium sp. THAL103</name>
    <dbReference type="NCBI Taxonomy" id="3027999"/>
    <lineage>
        <taxon>Eukaryota</taxon>
        <taxon>Rhodophyta</taxon>
        <taxon>Bangiophyceae</taxon>
        <taxon>Cyanidiales</taxon>
        <taxon>Cyanidiaceae</taxon>
        <taxon>Cyanidium</taxon>
    </lineage>
</organism>
<dbReference type="Pfam" id="PF00487">
    <property type="entry name" value="FA_desaturase"/>
    <property type="match status" value="1"/>
</dbReference>
<dbReference type="PANTHER" id="PTHR19353:SF19">
    <property type="entry name" value="DELTA(5) FATTY ACID DESATURASE C-RELATED"/>
    <property type="match status" value="1"/>
</dbReference>
<dbReference type="AlphaFoldDB" id="A0A9Y1I430"/>
<proteinExistence type="predicted"/>
<geneLocation type="plastid" evidence="3"/>
<dbReference type="EMBL" id="OP616817">
    <property type="protein sequence ID" value="WDB00042.1"/>
    <property type="molecule type" value="Genomic_DNA"/>
</dbReference>
<evidence type="ECO:0000259" key="2">
    <source>
        <dbReference type="Pfam" id="PF00487"/>
    </source>
</evidence>
<dbReference type="InterPro" id="IPR005804">
    <property type="entry name" value="FA_desaturase_dom"/>
</dbReference>
<keyword evidence="1" id="KW-0472">Membrane</keyword>
<gene>
    <name evidence="3" type="primary">desA</name>
    <name evidence="3" type="ORF">CspTHAL103_117</name>
</gene>
<feature type="transmembrane region" description="Helical" evidence="1">
    <location>
        <begin position="21"/>
        <end position="44"/>
    </location>
</feature>
<evidence type="ECO:0000313" key="3">
    <source>
        <dbReference type="EMBL" id="WDB00042.1"/>
    </source>
</evidence>
<dbReference type="InterPro" id="IPR012171">
    <property type="entry name" value="Fatty_acid_desaturase"/>
</dbReference>
<keyword evidence="1" id="KW-1133">Transmembrane helix</keyword>
<feature type="transmembrane region" description="Helical" evidence="1">
    <location>
        <begin position="183"/>
        <end position="203"/>
    </location>
</feature>
<accession>A0A9Y1I430</accession>
<feature type="transmembrane region" description="Helical" evidence="1">
    <location>
        <begin position="159"/>
        <end position="177"/>
    </location>
</feature>
<feature type="transmembrane region" description="Helical" evidence="1">
    <location>
        <begin position="82"/>
        <end position="102"/>
    </location>
</feature>
<sequence length="292" mass="34491">MTVNLKNYIKINQTILGPSNNIISPTLILFLISNSGIIISTIGYNVFHMHGYLCFFINILSLHLSGTVIHDAAHKTANKYPLLNTMMGHLSALILGFSFPVFTRVHMKHHANVNDIQHDPDHFVSTGGPLWLIASRFFYHEVYFFQRKLWQKIELFKWLIERLIFVLLLLTSVKYNFLDYVLKFWFCPALIVGSFLGIFFDYLPHHPFKNKGKWNNSIIYPNILLNWLILGQNYHLVHHLWPSVPWYNYQKVYSENMKILELHTRSLKIKNLRQRNIFKFLYDLIIGIRLED</sequence>
<feature type="transmembrane region" description="Helical" evidence="1">
    <location>
        <begin position="50"/>
        <end position="70"/>
    </location>
</feature>
<dbReference type="GO" id="GO:0016020">
    <property type="term" value="C:membrane"/>
    <property type="evidence" value="ECO:0007669"/>
    <property type="project" value="TreeGrafter"/>
</dbReference>
<reference evidence="3" key="1">
    <citation type="journal article" date="2023" name="J. Phycol.">
        <title>Revised classification of the Cyanidiophyceae based on plastid genome data with descriptions of the Cavernulicolales ord. nov. and Galdieriales ord. nov. (Rhodophyta).</title>
        <authorList>
            <person name="Park S.I."/>
            <person name="Cho C.H."/>
            <person name="Ciniglia C."/>
            <person name="Huang T.Y."/>
            <person name="Liu S.L."/>
            <person name="Bustamante D.E."/>
            <person name="Calderon M.S."/>
            <person name="Mansilla A."/>
            <person name="McDermott T."/>
            <person name="Andersen R.A."/>
            <person name="Yoon H.S."/>
        </authorList>
    </citation>
    <scope>NUCLEOTIDE SEQUENCE</scope>
</reference>
<feature type="transmembrane region" description="Helical" evidence="1">
    <location>
        <begin position="122"/>
        <end position="139"/>
    </location>
</feature>
<dbReference type="PANTHER" id="PTHR19353">
    <property type="entry name" value="FATTY ACID DESATURASE 2"/>
    <property type="match status" value="1"/>
</dbReference>
<evidence type="ECO:0000256" key="1">
    <source>
        <dbReference type="SAM" id="Phobius"/>
    </source>
</evidence>
<keyword evidence="3" id="KW-0934">Plastid</keyword>
<dbReference type="GO" id="GO:0016717">
    <property type="term" value="F:oxidoreductase activity, acting on paired donors, with oxidation of a pair of donors resulting in the reduction of molecular oxygen to two molecules of water"/>
    <property type="evidence" value="ECO:0007669"/>
    <property type="project" value="TreeGrafter"/>
</dbReference>
<protein>
    <submittedName>
        <fullName evidence="3">Fatty-acid desaturase</fullName>
    </submittedName>
</protein>